<feature type="chain" id="PRO_5028841550" evidence="2">
    <location>
        <begin position="25"/>
        <end position="395"/>
    </location>
</feature>
<evidence type="ECO:0000256" key="2">
    <source>
        <dbReference type="SAM" id="SignalP"/>
    </source>
</evidence>
<evidence type="ECO:0000313" key="4">
    <source>
        <dbReference type="Proteomes" id="UP000515312"/>
    </source>
</evidence>
<organism evidence="3 4">
    <name type="scientific">Alloacidobacterium dinghuense</name>
    <dbReference type="NCBI Taxonomy" id="2763107"/>
    <lineage>
        <taxon>Bacteria</taxon>
        <taxon>Pseudomonadati</taxon>
        <taxon>Acidobacteriota</taxon>
        <taxon>Terriglobia</taxon>
        <taxon>Terriglobales</taxon>
        <taxon>Acidobacteriaceae</taxon>
        <taxon>Alloacidobacterium</taxon>
    </lineage>
</organism>
<feature type="repeat" description="TPR" evidence="1">
    <location>
        <begin position="66"/>
        <end position="99"/>
    </location>
</feature>
<feature type="repeat" description="TPR" evidence="1">
    <location>
        <begin position="271"/>
        <end position="304"/>
    </location>
</feature>
<evidence type="ECO:0000313" key="3">
    <source>
        <dbReference type="EMBL" id="QNI33984.1"/>
    </source>
</evidence>
<dbReference type="EMBL" id="CP060394">
    <property type="protein sequence ID" value="QNI33984.1"/>
    <property type="molecule type" value="Genomic_DNA"/>
</dbReference>
<dbReference type="InterPro" id="IPR019734">
    <property type="entry name" value="TPR_rpt"/>
</dbReference>
<accession>A0A7G8BN64</accession>
<proteinExistence type="predicted"/>
<dbReference type="Pfam" id="PF14559">
    <property type="entry name" value="TPR_19"/>
    <property type="match status" value="1"/>
</dbReference>
<keyword evidence="1" id="KW-0802">TPR repeat</keyword>
<dbReference type="PANTHER" id="PTHR12558:SF13">
    <property type="entry name" value="CELL DIVISION CYCLE PROTEIN 27 HOMOLOG"/>
    <property type="match status" value="1"/>
</dbReference>
<dbReference type="InterPro" id="IPR011990">
    <property type="entry name" value="TPR-like_helical_dom_sf"/>
</dbReference>
<dbReference type="KEGG" id="adin:H7849_08785"/>
<dbReference type="Gene3D" id="1.25.40.10">
    <property type="entry name" value="Tetratricopeptide repeat domain"/>
    <property type="match status" value="3"/>
</dbReference>
<dbReference type="PROSITE" id="PS50005">
    <property type="entry name" value="TPR"/>
    <property type="match status" value="2"/>
</dbReference>
<name>A0A7G8BN64_9BACT</name>
<dbReference type="Pfam" id="PF13432">
    <property type="entry name" value="TPR_16"/>
    <property type="match status" value="1"/>
</dbReference>
<dbReference type="Proteomes" id="UP000515312">
    <property type="component" value="Chromosome"/>
</dbReference>
<dbReference type="RefSeq" id="WP_186745780.1">
    <property type="nucleotide sequence ID" value="NZ_CP060394.1"/>
</dbReference>
<feature type="signal peptide" evidence="2">
    <location>
        <begin position="1"/>
        <end position="24"/>
    </location>
</feature>
<dbReference type="PANTHER" id="PTHR12558">
    <property type="entry name" value="CELL DIVISION CYCLE 16,23,27"/>
    <property type="match status" value="1"/>
</dbReference>
<keyword evidence="4" id="KW-1185">Reference proteome</keyword>
<dbReference type="AlphaFoldDB" id="A0A7G8BN64"/>
<keyword evidence="2" id="KW-0732">Signal</keyword>
<gene>
    <name evidence="3" type="ORF">H7849_08785</name>
</gene>
<dbReference type="SMART" id="SM00028">
    <property type="entry name" value="TPR"/>
    <property type="match status" value="5"/>
</dbReference>
<reference evidence="3 4" key="1">
    <citation type="submission" date="2020-08" db="EMBL/GenBank/DDBJ databases">
        <title>Edaphobacter telluris sp. nov. and Acidobacterium dinghuensis sp. nov., two acidobacteria isolated from forest soil.</title>
        <authorList>
            <person name="Fu J."/>
            <person name="Qiu L."/>
        </authorList>
    </citation>
    <scope>NUCLEOTIDE SEQUENCE [LARGE SCALE GENOMIC DNA]</scope>
    <source>
        <strain evidence="3">4Y35</strain>
    </source>
</reference>
<evidence type="ECO:0000256" key="1">
    <source>
        <dbReference type="PROSITE-ProRule" id="PRU00339"/>
    </source>
</evidence>
<sequence length="395" mass="43258">MVKYTKFCTTFLPRLFLFAAIPLAAQNNDDAIQLHRNAATSALKANDLSRAEREYLAILSIDPKNVEASSALGVALYASGNLREASAALQNALGLDPSQPRIQLFLALTQAELGQCVQALPALELQWKDQPDLRLRRLAGLSALDCELAAGHLTTALQLAEPLKAQYPGDPDVLYKLAGLYSRLWNKAAGELIQKHPESYRVHQLAGEVYEAQGKGDQAIREYTLALKENERAAGIHLRIGQILVQLAAPDSETKALAEFQRELAIDPESAAAEYAVGELFRRRQDFPQAAQHLQRAVALDSSLAEAHIALAQMFMAQHDPHQSSHEAGIAVQLDPRNAKAHYALMVAYRGEGKMDDAGKELALFQQLQQEHDTNFDNKLNILLTGKAGMGQTSN</sequence>
<protein>
    <submittedName>
        <fullName evidence="3">Tetratricopeptide repeat protein</fullName>
    </submittedName>
</protein>
<dbReference type="SUPFAM" id="SSF48452">
    <property type="entry name" value="TPR-like"/>
    <property type="match status" value="2"/>
</dbReference>